<name>A0A6A7C0V7_9PEZI</name>
<dbReference type="EMBL" id="MU005982">
    <property type="protein sequence ID" value="KAF2860358.1"/>
    <property type="molecule type" value="Genomic_DNA"/>
</dbReference>
<dbReference type="AlphaFoldDB" id="A0A6A7C0V7"/>
<evidence type="ECO:0000313" key="2">
    <source>
        <dbReference type="Proteomes" id="UP000799421"/>
    </source>
</evidence>
<dbReference type="Proteomes" id="UP000799421">
    <property type="component" value="Unassembled WGS sequence"/>
</dbReference>
<reference evidence="1" key="1">
    <citation type="journal article" date="2020" name="Stud. Mycol.">
        <title>101 Dothideomycetes genomes: a test case for predicting lifestyles and emergence of pathogens.</title>
        <authorList>
            <person name="Haridas S."/>
            <person name="Albert R."/>
            <person name="Binder M."/>
            <person name="Bloem J."/>
            <person name="Labutti K."/>
            <person name="Salamov A."/>
            <person name="Andreopoulos B."/>
            <person name="Baker S."/>
            <person name="Barry K."/>
            <person name="Bills G."/>
            <person name="Bluhm B."/>
            <person name="Cannon C."/>
            <person name="Castanera R."/>
            <person name="Culley D."/>
            <person name="Daum C."/>
            <person name="Ezra D."/>
            <person name="Gonzalez J."/>
            <person name="Henrissat B."/>
            <person name="Kuo A."/>
            <person name="Liang C."/>
            <person name="Lipzen A."/>
            <person name="Lutzoni F."/>
            <person name="Magnuson J."/>
            <person name="Mondo S."/>
            <person name="Nolan M."/>
            <person name="Ohm R."/>
            <person name="Pangilinan J."/>
            <person name="Park H.-J."/>
            <person name="Ramirez L."/>
            <person name="Alfaro M."/>
            <person name="Sun H."/>
            <person name="Tritt A."/>
            <person name="Yoshinaga Y."/>
            <person name="Zwiers L.-H."/>
            <person name="Turgeon B."/>
            <person name="Goodwin S."/>
            <person name="Spatafora J."/>
            <person name="Crous P."/>
            <person name="Grigoriev I."/>
        </authorList>
    </citation>
    <scope>NUCLEOTIDE SEQUENCE</scope>
    <source>
        <strain evidence="1">CBS 480.64</strain>
    </source>
</reference>
<gene>
    <name evidence="1" type="ORF">K470DRAFT_286814</name>
</gene>
<proteinExistence type="predicted"/>
<organism evidence="1 2">
    <name type="scientific">Piedraia hortae CBS 480.64</name>
    <dbReference type="NCBI Taxonomy" id="1314780"/>
    <lineage>
        <taxon>Eukaryota</taxon>
        <taxon>Fungi</taxon>
        <taxon>Dikarya</taxon>
        <taxon>Ascomycota</taxon>
        <taxon>Pezizomycotina</taxon>
        <taxon>Dothideomycetes</taxon>
        <taxon>Dothideomycetidae</taxon>
        <taxon>Capnodiales</taxon>
        <taxon>Piedraiaceae</taxon>
        <taxon>Piedraia</taxon>
    </lineage>
</organism>
<accession>A0A6A7C0V7</accession>
<sequence>MEGASQVAPNLAGAAAFVSMKQVLPVLAAFSGDRADYVQWTVKATAKLKIDGEAIGSELAKIAILDAALSGQAGRACVQFMTVISGRTNPPPDSMAPTRPGWPDRSKKDRLLEAADDAVVANLNGVSRIGTYQNLLNAFYLAADDLERMHHRRTAVAIATYPMLELGLGISLANAGHLSSKSVKQFVRNDKGRPKDPGLPTDKALRGHVLYG</sequence>
<evidence type="ECO:0000313" key="1">
    <source>
        <dbReference type="EMBL" id="KAF2860358.1"/>
    </source>
</evidence>
<protein>
    <submittedName>
        <fullName evidence="1">Uncharacterized protein</fullName>
    </submittedName>
</protein>
<keyword evidence="2" id="KW-1185">Reference proteome</keyword>